<reference evidence="3 4" key="1">
    <citation type="submission" date="2017-04" db="EMBL/GenBank/DDBJ databases">
        <authorList>
            <person name="Afonso C.L."/>
            <person name="Miller P.J."/>
            <person name="Scott M.A."/>
            <person name="Spackman E."/>
            <person name="Goraichik I."/>
            <person name="Dimitrov K.M."/>
            <person name="Suarez D.L."/>
            <person name="Swayne D.E."/>
        </authorList>
    </citation>
    <scope>NUCLEOTIDE SEQUENCE [LARGE SCALE GENOMIC DNA]</scope>
    <source>
        <strain evidence="4">XA(T)</strain>
    </source>
</reference>
<dbReference type="Gene3D" id="2.30.110.10">
    <property type="entry name" value="Electron Transport, Fmn-binding Protein, Chain A"/>
    <property type="match status" value="1"/>
</dbReference>
<evidence type="ECO:0000259" key="2">
    <source>
        <dbReference type="Pfam" id="PF01243"/>
    </source>
</evidence>
<feature type="domain" description="Pyridoxamine 5'-phosphate oxidase N-terminal" evidence="2">
    <location>
        <begin position="12"/>
        <end position="144"/>
    </location>
</feature>
<dbReference type="Proteomes" id="UP000192775">
    <property type="component" value="Chromosome"/>
</dbReference>
<dbReference type="PANTHER" id="PTHR35176:SF4">
    <property type="entry name" value="PYRIDOXAMINE 5'-PHOSPHATE OXIDASE-RELATED FMN-BINDING"/>
    <property type="match status" value="1"/>
</dbReference>
<keyword evidence="1" id="KW-0560">Oxidoreductase</keyword>
<dbReference type="EMBL" id="CP020715">
    <property type="protein sequence ID" value="ARJ06692.1"/>
    <property type="molecule type" value="Genomic_DNA"/>
</dbReference>
<dbReference type="SUPFAM" id="SSF50475">
    <property type="entry name" value="FMN-binding split barrel"/>
    <property type="match status" value="1"/>
</dbReference>
<dbReference type="RefSeq" id="WP_085020830.1">
    <property type="nucleotide sequence ID" value="NZ_BMHD01000001.1"/>
</dbReference>
<proteinExistence type="predicted"/>
<keyword evidence="4" id="KW-1185">Reference proteome</keyword>
<protein>
    <recommendedName>
        <fullName evidence="2">Pyridoxamine 5'-phosphate oxidase N-terminal domain-containing protein</fullName>
    </recommendedName>
</protein>
<gene>
    <name evidence="3" type="ORF">B5808_16780</name>
</gene>
<dbReference type="Pfam" id="PF01243">
    <property type="entry name" value="PNPOx_N"/>
    <property type="match status" value="1"/>
</dbReference>
<dbReference type="KEGG" id="cphy:B5808_16780"/>
<dbReference type="STRING" id="1619308.B5808_16780"/>
<dbReference type="InterPro" id="IPR011576">
    <property type="entry name" value="Pyridox_Oxase_N"/>
</dbReference>
<dbReference type="PANTHER" id="PTHR35176">
    <property type="entry name" value="HEME OXYGENASE HI_0854-RELATED"/>
    <property type="match status" value="1"/>
</dbReference>
<dbReference type="GO" id="GO:0005829">
    <property type="term" value="C:cytosol"/>
    <property type="evidence" value="ECO:0007669"/>
    <property type="project" value="TreeGrafter"/>
</dbReference>
<sequence>MSGIDLTSGEHEKARRMLQEDLIVWFTTVADDGTPHAVPVWFFWDDGKAWVFSQPDTVKVKHVKAGSRVVLHLNAGGEFGDDVVILTGSAEIDPRGAAGVLAGFREAYERKYAAAIADYGMPLEQIGETYSTAIAFTPEKLQAW</sequence>
<dbReference type="InterPro" id="IPR012349">
    <property type="entry name" value="Split_barrel_FMN-bd"/>
</dbReference>
<accession>A0A1X9LQH2</accession>
<evidence type="ECO:0000256" key="1">
    <source>
        <dbReference type="ARBA" id="ARBA00023002"/>
    </source>
</evidence>
<organism evidence="3 4">
    <name type="scientific">Cnuibacter physcomitrellae</name>
    <dbReference type="NCBI Taxonomy" id="1619308"/>
    <lineage>
        <taxon>Bacteria</taxon>
        <taxon>Bacillati</taxon>
        <taxon>Actinomycetota</taxon>
        <taxon>Actinomycetes</taxon>
        <taxon>Micrococcales</taxon>
        <taxon>Microbacteriaceae</taxon>
        <taxon>Cnuibacter</taxon>
    </lineage>
</organism>
<evidence type="ECO:0000313" key="3">
    <source>
        <dbReference type="EMBL" id="ARJ06692.1"/>
    </source>
</evidence>
<evidence type="ECO:0000313" key="4">
    <source>
        <dbReference type="Proteomes" id="UP000192775"/>
    </source>
</evidence>
<dbReference type="AlphaFoldDB" id="A0A1X9LQH2"/>
<dbReference type="GO" id="GO:0016627">
    <property type="term" value="F:oxidoreductase activity, acting on the CH-CH group of donors"/>
    <property type="evidence" value="ECO:0007669"/>
    <property type="project" value="TreeGrafter"/>
</dbReference>
<dbReference type="InterPro" id="IPR052019">
    <property type="entry name" value="F420H2_bilvrd_red/Heme_oxyg"/>
</dbReference>
<name>A0A1X9LQH2_9MICO</name>
<dbReference type="GO" id="GO:0070967">
    <property type="term" value="F:coenzyme F420 binding"/>
    <property type="evidence" value="ECO:0007669"/>
    <property type="project" value="TreeGrafter"/>
</dbReference>